<dbReference type="GeneTree" id="ENSGT01120000271821"/>
<evidence type="ECO:0000256" key="1">
    <source>
        <dbReference type="SAM" id="MobiDB-lite"/>
    </source>
</evidence>
<reference evidence="3" key="3">
    <citation type="submission" date="2025-09" db="UniProtKB">
        <authorList>
            <consortium name="Ensembl"/>
        </authorList>
    </citation>
    <scope>IDENTIFICATION</scope>
</reference>
<dbReference type="PROSITE" id="PS50878">
    <property type="entry name" value="RT_POL"/>
    <property type="match status" value="1"/>
</dbReference>
<dbReference type="InParanoid" id="A0A671WID5"/>
<evidence type="ECO:0000313" key="4">
    <source>
        <dbReference type="Proteomes" id="UP000472265"/>
    </source>
</evidence>
<keyword evidence="4" id="KW-1185">Reference proteome</keyword>
<dbReference type="PANTHER" id="PTHR47510:SF3">
    <property type="entry name" value="ENDO_EXONUCLEASE_PHOSPHATASE DOMAIN-CONTAINING PROTEIN"/>
    <property type="match status" value="1"/>
</dbReference>
<dbReference type="Proteomes" id="UP000472265">
    <property type="component" value="Chromosome 19"/>
</dbReference>
<sequence length="574" mass="64371">MWRGIRTMTDYKHSSQLASRDPTLPDTLNSFFALFDTSSSREATHLPRPEEQHQPLVLQQHQVKSTLRRINTRKATGPYKVSGQALRTCADQLAGVFLDIFNLSLQLAMVPVCLKSSIITLVPKKTSITCLNDYWPIALTPVIMKCFERIHLRHIRDIIPADLDSLQFAYRGNRSTEDAASITLHTALTHLQHPNTYVRMLFVDFSSAFNTVIPDKLALKLREVGLPASLCHWIRDFLTNRPQVVRIGDMTSSSLVLNTESSCVLSPALFTLFTHDCTAIHPTNSVVKFADDTTVEGLILDDNETHYREETQHLTQWCSANNLVPNTGKTKGVIVDFRRSRKTDHAPLLIEGEVVEHVDNIKFLGLHITFDPSWSTNTSHLVKKAQQRLFFLRKLKHAGLSSRLLVNFYRATIESILCLSVTVWYGSCTALERKQLARVVRTAQGIVGCPLPDLDSVYAGRVTKRARSIATDPSHPDHKLIVPLPSGKRYRKVRTTTNRLRDSFFPRAVRAITPCSLPHTPHHPSDTHTQTLPPTAIHIHPSPPAAIQGHTNTHTPPQSHTLSPPCCHTQASPP</sequence>
<dbReference type="OMA" id="THYREET"/>
<dbReference type="GO" id="GO:0008168">
    <property type="term" value="F:methyltransferase activity"/>
    <property type="evidence" value="ECO:0007669"/>
    <property type="project" value="InterPro"/>
</dbReference>
<name>A0A671WID5_SPAAU</name>
<protein>
    <recommendedName>
        <fullName evidence="2">Reverse transcriptase domain-containing protein</fullName>
    </recommendedName>
</protein>
<dbReference type="InterPro" id="IPR015095">
    <property type="entry name" value="AlkB_hom8_N"/>
</dbReference>
<feature type="compositionally biased region" description="Polar residues" evidence="1">
    <location>
        <begin position="549"/>
        <end position="562"/>
    </location>
</feature>
<reference evidence="3" key="2">
    <citation type="submission" date="2025-08" db="UniProtKB">
        <authorList>
            <consortium name="Ensembl"/>
        </authorList>
    </citation>
    <scope>IDENTIFICATION</scope>
</reference>
<dbReference type="Ensembl" id="ENSSAUT00010040975.1">
    <property type="protein sequence ID" value="ENSSAUP00010038864.1"/>
    <property type="gene ID" value="ENSSAUG00010016398.1"/>
</dbReference>
<dbReference type="AlphaFoldDB" id="A0A671WID5"/>
<feature type="domain" description="Reverse transcriptase" evidence="2">
    <location>
        <begin position="103"/>
        <end position="368"/>
    </location>
</feature>
<feature type="region of interest" description="Disordered" evidence="1">
    <location>
        <begin position="515"/>
        <end position="574"/>
    </location>
</feature>
<organism evidence="3 4">
    <name type="scientific">Sparus aurata</name>
    <name type="common">Gilthead sea bream</name>
    <dbReference type="NCBI Taxonomy" id="8175"/>
    <lineage>
        <taxon>Eukaryota</taxon>
        <taxon>Metazoa</taxon>
        <taxon>Chordata</taxon>
        <taxon>Craniata</taxon>
        <taxon>Vertebrata</taxon>
        <taxon>Euteleostomi</taxon>
        <taxon>Actinopterygii</taxon>
        <taxon>Neopterygii</taxon>
        <taxon>Teleostei</taxon>
        <taxon>Neoteleostei</taxon>
        <taxon>Acanthomorphata</taxon>
        <taxon>Eupercaria</taxon>
        <taxon>Spariformes</taxon>
        <taxon>Sparidae</taxon>
        <taxon>Sparus</taxon>
    </lineage>
</organism>
<accession>A0A671WID5</accession>
<reference evidence="3" key="1">
    <citation type="submission" date="2021-04" db="EMBL/GenBank/DDBJ databases">
        <authorList>
            <consortium name="Wellcome Sanger Institute Data Sharing"/>
        </authorList>
    </citation>
    <scope>NUCLEOTIDE SEQUENCE [LARGE SCALE GENOMIC DNA]</scope>
</reference>
<evidence type="ECO:0000313" key="3">
    <source>
        <dbReference type="Ensembl" id="ENSSAUP00010038864.1"/>
    </source>
</evidence>
<dbReference type="GO" id="GO:0016706">
    <property type="term" value="F:2-oxoglutarate-dependent dioxygenase activity"/>
    <property type="evidence" value="ECO:0007669"/>
    <property type="project" value="InterPro"/>
</dbReference>
<dbReference type="PANTHER" id="PTHR47510">
    <property type="entry name" value="REVERSE TRANSCRIPTASE DOMAIN-CONTAINING PROTEIN"/>
    <property type="match status" value="1"/>
</dbReference>
<dbReference type="Pfam" id="PF09004">
    <property type="entry name" value="ALKBH8_N"/>
    <property type="match status" value="1"/>
</dbReference>
<evidence type="ECO:0000259" key="2">
    <source>
        <dbReference type="PROSITE" id="PS50878"/>
    </source>
</evidence>
<dbReference type="InterPro" id="IPR000477">
    <property type="entry name" value="RT_dom"/>
</dbReference>
<dbReference type="CDD" id="cd01650">
    <property type="entry name" value="RT_nLTR_like"/>
    <property type="match status" value="1"/>
</dbReference>
<dbReference type="Pfam" id="PF00078">
    <property type="entry name" value="RVT_1"/>
    <property type="match status" value="1"/>
</dbReference>
<proteinExistence type="predicted"/>